<protein>
    <submittedName>
        <fullName evidence="1">Uncharacterized protein</fullName>
    </submittedName>
</protein>
<name>T1CC91_9ZZZZ</name>
<reference evidence="1" key="1">
    <citation type="submission" date="2013-08" db="EMBL/GenBank/DDBJ databases">
        <authorList>
            <person name="Mendez C."/>
            <person name="Richter M."/>
            <person name="Ferrer M."/>
            <person name="Sanchez J."/>
        </authorList>
    </citation>
    <scope>NUCLEOTIDE SEQUENCE</scope>
</reference>
<evidence type="ECO:0000313" key="1">
    <source>
        <dbReference type="EMBL" id="EQD64270.1"/>
    </source>
</evidence>
<comment type="caution">
    <text evidence="1">The sequence shown here is derived from an EMBL/GenBank/DDBJ whole genome shotgun (WGS) entry which is preliminary data.</text>
</comment>
<organism evidence="1">
    <name type="scientific">mine drainage metagenome</name>
    <dbReference type="NCBI Taxonomy" id="410659"/>
    <lineage>
        <taxon>unclassified sequences</taxon>
        <taxon>metagenomes</taxon>
        <taxon>ecological metagenomes</taxon>
    </lineage>
</organism>
<sequence>CGKLFRSEALDKMIEPYCRYANDIMIDVAMKRFIDGRSCGEISKESVYSISERQARNLSNMALEIMGTIHDESFQVLRNALSSYILQIDGTVDGDFAMIVVVRDLCCIQGNASLNQSRASWAY</sequence>
<reference evidence="1" key="2">
    <citation type="journal article" date="2014" name="ISME J.">
        <title>Microbial stratification in low pH oxic and suboxic macroscopic growths along an acid mine drainage.</title>
        <authorList>
            <person name="Mendez-Garcia C."/>
            <person name="Mesa V."/>
            <person name="Sprenger R.R."/>
            <person name="Richter M."/>
            <person name="Diez M.S."/>
            <person name="Solano J."/>
            <person name="Bargiela R."/>
            <person name="Golyshina O.V."/>
            <person name="Manteca A."/>
            <person name="Ramos J.L."/>
            <person name="Gallego J.R."/>
            <person name="Llorente I."/>
            <person name="Martins Dos Santos V.A."/>
            <person name="Jensen O.N."/>
            <person name="Pelaez A.I."/>
            <person name="Sanchez J."/>
            <person name="Ferrer M."/>
        </authorList>
    </citation>
    <scope>NUCLEOTIDE SEQUENCE</scope>
</reference>
<dbReference type="AlphaFoldDB" id="T1CC91"/>
<dbReference type="EMBL" id="AUZZ01001469">
    <property type="protein sequence ID" value="EQD64270.1"/>
    <property type="molecule type" value="Genomic_DNA"/>
</dbReference>
<gene>
    <name evidence="1" type="ORF">B2A_02089</name>
</gene>
<feature type="non-terminal residue" evidence="1">
    <location>
        <position position="1"/>
    </location>
</feature>
<proteinExistence type="predicted"/>
<accession>T1CC91</accession>